<name>A0AAV4JI10_9GAST</name>
<feature type="chain" id="PRO_5043640926" evidence="2">
    <location>
        <begin position="29"/>
        <end position="373"/>
    </location>
</feature>
<dbReference type="PROSITE" id="PS51257">
    <property type="entry name" value="PROKAR_LIPOPROTEIN"/>
    <property type="match status" value="1"/>
</dbReference>
<comment type="caution">
    <text evidence="4">The sequence shown here is derived from an EMBL/GenBank/DDBJ whole genome shotgun (WGS) entry which is preliminary data.</text>
</comment>
<dbReference type="GO" id="GO:0099072">
    <property type="term" value="P:regulation of postsynaptic membrane neurotransmitter receptor levels"/>
    <property type="evidence" value="ECO:0007669"/>
    <property type="project" value="TreeGrafter"/>
</dbReference>
<dbReference type="GO" id="GO:1900449">
    <property type="term" value="P:regulation of glutamate receptor signaling pathway"/>
    <property type="evidence" value="ECO:0007669"/>
    <property type="project" value="InterPro"/>
</dbReference>
<dbReference type="PROSITE" id="PS50836">
    <property type="entry name" value="DOMON"/>
    <property type="match status" value="1"/>
</dbReference>
<dbReference type="AlphaFoldDB" id="A0AAV4JI10"/>
<keyword evidence="5" id="KW-1185">Reference proteome</keyword>
<dbReference type="InterPro" id="IPR005018">
    <property type="entry name" value="DOMON_domain"/>
</dbReference>
<sequence length="373" mass="39200">MRQPPTSSWCLACVILGCVTWLPATTHAQIQTLAGSGNFVADADCGSTKVCYSDCQGATGCTYEAACAKVGTNAECAITVKADGITGDAWLALGFSSDDKMGDDSVTGCKRIGGSYSVFNAFNNGKSPRELATDGSTLTSGTSKDSVVRCVFSREMAAGLSGERYDLSQSYHWMVARGSLGGSQNPTQPPATTQAPTAGGSVRADIDCGTTKFCFRDCTASGCKFQVACRVLSPQAQAQCTLSMQVGQGNVWVGWALSADQAMGNDTVIGCKSVNGAISAFNSENSSPPRLGSTEYSLESGITLDSSAFNNGVLQCTLTRPLTSAQGSRQYDLSQPWYWFIGTGALDAAANTIQYHRQDKYISPRLFDLTASP</sequence>
<dbReference type="PANTHER" id="PTHR46902:SF1">
    <property type="entry name" value="DOMON DOMAIN-CONTAINING PROTEIN FRRS1L"/>
    <property type="match status" value="1"/>
</dbReference>
<evidence type="ECO:0000313" key="5">
    <source>
        <dbReference type="Proteomes" id="UP000762676"/>
    </source>
</evidence>
<dbReference type="EMBL" id="BMAT01010098">
    <property type="protein sequence ID" value="GFS20226.1"/>
    <property type="molecule type" value="Genomic_DNA"/>
</dbReference>
<reference evidence="4 5" key="1">
    <citation type="journal article" date="2021" name="Elife">
        <title>Chloroplast acquisition without the gene transfer in kleptoplastic sea slugs, Plakobranchus ocellatus.</title>
        <authorList>
            <person name="Maeda T."/>
            <person name="Takahashi S."/>
            <person name="Yoshida T."/>
            <person name="Shimamura S."/>
            <person name="Takaki Y."/>
            <person name="Nagai Y."/>
            <person name="Toyoda A."/>
            <person name="Suzuki Y."/>
            <person name="Arimoto A."/>
            <person name="Ishii H."/>
            <person name="Satoh N."/>
            <person name="Nishiyama T."/>
            <person name="Hasebe M."/>
            <person name="Maruyama T."/>
            <person name="Minagawa J."/>
            <person name="Obokata J."/>
            <person name="Shigenobu S."/>
        </authorList>
    </citation>
    <scope>NUCLEOTIDE SEQUENCE [LARGE SCALE GENOMIC DNA]</scope>
</reference>
<feature type="signal peptide" evidence="2">
    <location>
        <begin position="1"/>
        <end position="28"/>
    </location>
</feature>
<dbReference type="Proteomes" id="UP000762676">
    <property type="component" value="Unassembled WGS sequence"/>
</dbReference>
<evidence type="ECO:0000259" key="3">
    <source>
        <dbReference type="PROSITE" id="PS50836"/>
    </source>
</evidence>
<dbReference type="InterPro" id="IPR042789">
    <property type="entry name" value="FRRS1L"/>
</dbReference>
<feature type="region of interest" description="Disordered" evidence="1">
    <location>
        <begin position="180"/>
        <end position="200"/>
    </location>
</feature>
<dbReference type="PANTHER" id="PTHR46902">
    <property type="entry name" value="DOMON DOMAIN-CONTAINING PROTEIN FRRS1L"/>
    <property type="match status" value="1"/>
</dbReference>
<feature type="non-terminal residue" evidence="4">
    <location>
        <position position="373"/>
    </location>
</feature>
<dbReference type="Pfam" id="PF03351">
    <property type="entry name" value="DOMON"/>
    <property type="match status" value="2"/>
</dbReference>
<evidence type="ECO:0000256" key="1">
    <source>
        <dbReference type="SAM" id="MobiDB-lite"/>
    </source>
</evidence>
<keyword evidence="2" id="KW-0732">Signal</keyword>
<organism evidence="4 5">
    <name type="scientific">Elysia marginata</name>
    <dbReference type="NCBI Taxonomy" id="1093978"/>
    <lineage>
        <taxon>Eukaryota</taxon>
        <taxon>Metazoa</taxon>
        <taxon>Spiralia</taxon>
        <taxon>Lophotrochozoa</taxon>
        <taxon>Mollusca</taxon>
        <taxon>Gastropoda</taxon>
        <taxon>Heterobranchia</taxon>
        <taxon>Euthyneura</taxon>
        <taxon>Panpulmonata</taxon>
        <taxon>Sacoglossa</taxon>
        <taxon>Placobranchoidea</taxon>
        <taxon>Plakobranchidae</taxon>
        <taxon>Elysia</taxon>
    </lineage>
</organism>
<evidence type="ECO:0000313" key="4">
    <source>
        <dbReference type="EMBL" id="GFS20226.1"/>
    </source>
</evidence>
<evidence type="ECO:0000256" key="2">
    <source>
        <dbReference type="SAM" id="SignalP"/>
    </source>
</evidence>
<dbReference type="SMART" id="SM00664">
    <property type="entry name" value="DoH"/>
    <property type="match status" value="2"/>
</dbReference>
<feature type="domain" description="DOMON" evidence="3">
    <location>
        <begin position="61"/>
        <end position="178"/>
    </location>
</feature>
<gene>
    <name evidence="4" type="ORF">ElyMa_005051600</name>
</gene>
<accession>A0AAV4JI10</accession>
<proteinExistence type="predicted"/>
<protein>
    <submittedName>
        <fullName evidence="4">Ferric-chelate reductase</fullName>
    </submittedName>
</protein>